<gene>
    <name evidence="1" type="ORF">MYP_2452</name>
</gene>
<dbReference type="AlphaFoldDB" id="A0A098LGL0"/>
<accession>A0A098LGL0</accession>
<organism evidence="1 2">
    <name type="scientific">Sporocytophaga myxococcoides</name>
    <dbReference type="NCBI Taxonomy" id="153721"/>
    <lineage>
        <taxon>Bacteria</taxon>
        <taxon>Pseudomonadati</taxon>
        <taxon>Bacteroidota</taxon>
        <taxon>Cytophagia</taxon>
        <taxon>Cytophagales</taxon>
        <taxon>Cytophagaceae</taxon>
        <taxon>Sporocytophaga</taxon>
    </lineage>
</organism>
<protein>
    <submittedName>
        <fullName evidence="1">Uncharacterized protein</fullName>
    </submittedName>
</protein>
<name>A0A098LGL0_9BACT</name>
<reference evidence="1 2" key="1">
    <citation type="submission" date="2014-09" db="EMBL/GenBank/DDBJ databases">
        <title>Sporocytophaga myxococcoides PG-01 genome sequencing.</title>
        <authorList>
            <person name="Liu L."/>
            <person name="Gao P.J."/>
            <person name="Chen G.J."/>
            <person name="Wang L.S."/>
        </authorList>
    </citation>
    <scope>NUCLEOTIDE SEQUENCE [LARGE SCALE GENOMIC DNA]</scope>
    <source>
        <strain evidence="1 2">PG-01</strain>
    </source>
</reference>
<proteinExistence type="predicted"/>
<comment type="caution">
    <text evidence="1">The sequence shown here is derived from an EMBL/GenBank/DDBJ whole genome shotgun (WGS) entry which is preliminary data.</text>
</comment>
<dbReference type="Proteomes" id="UP000030185">
    <property type="component" value="Unassembled WGS sequence"/>
</dbReference>
<sequence length="72" mass="8230">MFGSGASGVMAFTNIIINSACFQIFPKKTIFFQIVKVFKPLFLMKVLKKVTLDAYSIQRFNRVIGRLLKLKL</sequence>
<keyword evidence="2" id="KW-1185">Reference proteome</keyword>
<dbReference type="EMBL" id="BBLT01000004">
    <property type="protein sequence ID" value="GAL85223.1"/>
    <property type="molecule type" value="Genomic_DNA"/>
</dbReference>
<evidence type="ECO:0000313" key="2">
    <source>
        <dbReference type="Proteomes" id="UP000030185"/>
    </source>
</evidence>
<evidence type="ECO:0000313" key="1">
    <source>
        <dbReference type="EMBL" id="GAL85223.1"/>
    </source>
</evidence>
<dbReference type="STRING" id="153721.MYP_2452"/>